<evidence type="ECO:0000256" key="4">
    <source>
        <dbReference type="ARBA" id="ARBA00023002"/>
    </source>
</evidence>
<evidence type="ECO:0000256" key="1">
    <source>
        <dbReference type="ARBA" id="ARBA00010617"/>
    </source>
</evidence>
<dbReference type="OMA" id="MENSHID"/>
<dbReference type="GO" id="GO:0005506">
    <property type="term" value="F:iron ion binding"/>
    <property type="evidence" value="ECO:0007669"/>
    <property type="project" value="InterPro"/>
</dbReference>
<accession>A0A9Q0M6G2</accession>
<dbReference type="SUPFAM" id="SSF48264">
    <property type="entry name" value="Cytochrome P450"/>
    <property type="match status" value="1"/>
</dbReference>
<dbReference type="InterPro" id="IPR036396">
    <property type="entry name" value="Cyt_P450_sf"/>
</dbReference>
<sequence>MDTIIQVAFGAQVDSLADPNNPIILNARKVFSKDFGYKTMAEMMIIFVFPKVAKLFGIRFQKEPINFFQDFSKKIIKKKKDDLQNNKGWGKASSFLELVLEAEAEHERQLMNSNSEVEKEDEFGFSVAKKYMTTQEMVAQCVLFFLAGYDTTATTITLATYLLALHPEEQDKLYQEIVTISDKLMSENPGKI</sequence>
<dbReference type="EMBL" id="JAPWDV010000003">
    <property type="protein sequence ID" value="KAJ6218342.1"/>
    <property type="molecule type" value="Genomic_DNA"/>
</dbReference>
<dbReference type="InterPro" id="IPR050705">
    <property type="entry name" value="Cytochrome_P450_3A"/>
</dbReference>
<gene>
    <name evidence="7" type="ORF">RDWZM_009499</name>
</gene>
<dbReference type="Proteomes" id="UP001142055">
    <property type="component" value="Chromosome 3"/>
</dbReference>
<dbReference type="PANTHER" id="PTHR24302">
    <property type="entry name" value="CYTOCHROME P450 FAMILY 3"/>
    <property type="match status" value="1"/>
</dbReference>
<keyword evidence="8" id="KW-1185">Reference proteome</keyword>
<proteinExistence type="inferred from homology"/>
<dbReference type="InterPro" id="IPR001128">
    <property type="entry name" value="Cyt_P450"/>
</dbReference>
<keyword evidence="2" id="KW-0349">Heme</keyword>
<evidence type="ECO:0000256" key="2">
    <source>
        <dbReference type="ARBA" id="ARBA00022617"/>
    </source>
</evidence>
<reference evidence="7" key="1">
    <citation type="submission" date="2022-12" db="EMBL/GenBank/DDBJ databases">
        <title>Genome assemblies of Blomia tropicalis.</title>
        <authorList>
            <person name="Cui Y."/>
        </authorList>
    </citation>
    <scope>NUCLEOTIDE SEQUENCE</scope>
    <source>
        <tissue evidence="7">Adult mites</tissue>
    </source>
</reference>
<comment type="caution">
    <text evidence="7">The sequence shown here is derived from an EMBL/GenBank/DDBJ whole genome shotgun (WGS) entry which is preliminary data.</text>
</comment>
<dbReference type="Gene3D" id="1.10.630.10">
    <property type="entry name" value="Cytochrome P450"/>
    <property type="match status" value="1"/>
</dbReference>
<evidence type="ECO:0000313" key="7">
    <source>
        <dbReference type="EMBL" id="KAJ6218342.1"/>
    </source>
</evidence>
<name>A0A9Q0M6G2_BLOTA</name>
<evidence type="ECO:0000256" key="3">
    <source>
        <dbReference type="ARBA" id="ARBA00022723"/>
    </source>
</evidence>
<dbReference type="Pfam" id="PF00067">
    <property type="entry name" value="p450"/>
    <property type="match status" value="1"/>
</dbReference>
<dbReference type="GO" id="GO:0016705">
    <property type="term" value="F:oxidoreductase activity, acting on paired donors, with incorporation or reduction of molecular oxygen"/>
    <property type="evidence" value="ECO:0007669"/>
    <property type="project" value="InterPro"/>
</dbReference>
<organism evidence="7 8">
    <name type="scientific">Blomia tropicalis</name>
    <name type="common">Mite</name>
    <dbReference type="NCBI Taxonomy" id="40697"/>
    <lineage>
        <taxon>Eukaryota</taxon>
        <taxon>Metazoa</taxon>
        <taxon>Ecdysozoa</taxon>
        <taxon>Arthropoda</taxon>
        <taxon>Chelicerata</taxon>
        <taxon>Arachnida</taxon>
        <taxon>Acari</taxon>
        <taxon>Acariformes</taxon>
        <taxon>Sarcoptiformes</taxon>
        <taxon>Astigmata</taxon>
        <taxon>Glycyphagoidea</taxon>
        <taxon>Echimyopodidae</taxon>
        <taxon>Blomia</taxon>
    </lineage>
</organism>
<evidence type="ECO:0000256" key="6">
    <source>
        <dbReference type="ARBA" id="ARBA00023033"/>
    </source>
</evidence>
<dbReference type="GO" id="GO:0008395">
    <property type="term" value="F:steroid hydroxylase activity"/>
    <property type="evidence" value="ECO:0007669"/>
    <property type="project" value="TreeGrafter"/>
</dbReference>
<evidence type="ECO:0000256" key="5">
    <source>
        <dbReference type="ARBA" id="ARBA00023004"/>
    </source>
</evidence>
<dbReference type="GO" id="GO:0020037">
    <property type="term" value="F:heme binding"/>
    <property type="evidence" value="ECO:0007669"/>
    <property type="project" value="InterPro"/>
</dbReference>
<dbReference type="PANTHER" id="PTHR24302:SF15">
    <property type="entry name" value="FATTY-ACID PEROXYGENASE"/>
    <property type="match status" value="1"/>
</dbReference>
<keyword evidence="6" id="KW-0503">Monooxygenase</keyword>
<protein>
    <submittedName>
        <fullName evidence="7">Uncharacterized protein</fullName>
    </submittedName>
</protein>
<keyword evidence="5" id="KW-0408">Iron</keyword>
<keyword evidence="3" id="KW-0479">Metal-binding</keyword>
<comment type="similarity">
    <text evidence="1">Belongs to the cytochrome P450 family.</text>
</comment>
<keyword evidence="4" id="KW-0560">Oxidoreductase</keyword>
<evidence type="ECO:0000313" key="8">
    <source>
        <dbReference type="Proteomes" id="UP001142055"/>
    </source>
</evidence>
<dbReference type="AlphaFoldDB" id="A0A9Q0M6G2"/>